<dbReference type="Proteomes" id="UP000434036">
    <property type="component" value="Unassembled WGS sequence"/>
</dbReference>
<dbReference type="SUPFAM" id="SSF51338">
    <property type="entry name" value="Composite domain of metallo-dependent hydrolases"/>
    <property type="match status" value="2"/>
</dbReference>
<dbReference type="Gene3D" id="3.20.20.140">
    <property type="entry name" value="Metal-dependent hydrolases"/>
    <property type="match status" value="1"/>
</dbReference>
<feature type="domain" description="Amidohydrolase-related" evidence="1">
    <location>
        <begin position="54"/>
        <end position="406"/>
    </location>
</feature>
<reference evidence="2 3" key="2">
    <citation type="submission" date="2020-01" db="EMBL/GenBank/DDBJ databases">
        <title>Clostridiaceae sp. nov. isolated from the gut of human by culturomics.</title>
        <authorList>
            <person name="Chang Y."/>
        </authorList>
    </citation>
    <scope>NUCLEOTIDE SEQUENCE [LARGE SCALE GENOMIC DNA]</scope>
    <source>
        <strain evidence="2 3">DONG20-135</strain>
    </source>
</reference>
<dbReference type="PANTHER" id="PTHR43135">
    <property type="entry name" value="ALPHA-D-RIBOSE 1-METHYLPHOSPHONATE 5-TRIPHOSPHATE DIPHOSPHATASE"/>
    <property type="match status" value="1"/>
</dbReference>
<protein>
    <submittedName>
        <fullName evidence="2">Amidohydrolase family protein</fullName>
    </submittedName>
</protein>
<keyword evidence="2" id="KW-0378">Hydrolase</keyword>
<dbReference type="CDD" id="cd01299">
    <property type="entry name" value="Met_dep_hydrolase_A"/>
    <property type="match status" value="1"/>
</dbReference>
<dbReference type="InterPro" id="IPR051781">
    <property type="entry name" value="Metallo-dep_Hydrolase"/>
</dbReference>
<comment type="caution">
    <text evidence="2">The sequence shown here is derived from an EMBL/GenBank/DDBJ whole genome shotgun (WGS) entry which is preliminary data.</text>
</comment>
<evidence type="ECO:0000313" key="3">
    <source>
        <dbReference type="Proteomes" id="UP000434036"/>
    </source>
</evidence>
<dbReference type="Gene3D" id="2.30.40.10">
    <property type="entry name" value="Urease, subunit C, domain 1"/>
    <property type="match status" value="1"/>
</dbReference>
<organism evidence="2 3">
    <name type="scientific">Copranaerobaculum intestinale</name>
    <dbReference type="NCBI Taxonomy" id="2692629"/>
    <lineage>
        <taxon>Bacteria</taxon>
        <taxon>Bacillati</taxon>
        <taxon>Bacillota</taxon>
        <taxon>Erysipelotrichia</taxon>
        <taxon>Erysipelotrichales</taxon>
        <taxon>Erysipelotrichaceae</taxon>
        <taxon>Copranaerobaculum</taxon>
    </lineage>
</organism>
<dbReference type="AlphaFoldDB" id="A0A6N8U9A3"/>
<dbReference type="GO" id="GO:0016810">
    <property type="term" value="F:hydrolase activity, acting on carbon-nitrogen (but not peptide) bonds"/>
    <property type="evidence" value="ECO:0007669"/>
    <property type="project" value="InterPro"/>
</dbReference>
<dbReference type="InterPro" id="IPR011059">
    <property type="entry name" value="Metal-dep_hydrolase_composite"/>
</dbReference>
<dbReference type="RefSeq" id="WP_160625304.1">
    <property type="nucleotide sequence ID" value="NZ_WUUQ01000002.1"/>
</dbReference>
<gene>
    <name evidence="2" type="ORF">GSF08_08120</name>
</gene>
<keyword evidence="3" id="KW-1185">Reference proteome</keyword>
<dbReference type="InterPro" id="IPR032466">
    <property type="entry name" value="Metal_Hydrolase"/>
</dbReference>
<proteinExistence type="predicted"/>
<evidence type="ECO:0000259" key="1">
    <source>
        <dbReference type="Pfam" id="PF01979"/>
    </source>
</evidence>
<dbReference type="EMBL" id="WUUQ01000002">
    <property type="protein sequence ID" value="MXQ73904.1"/>
    <property type="molecule type" value="Genomic_DNA"/>
</dbReference>
<evidence type="ECO:0000313" key="2">
    <source>
        <dbReference type="EMBL" id="MXQ73904.1"/>
    </source>
</evidence>
<dbReference type="InterPro" id="IPR057744">
    <property type="entry name" value="OTAase-like"/>
</dbReference>
<reference evidence="2 3" key="1">
    <citation type="submission" date="2019-12" db="EMBL/GenBank/DDBJ databases">
        <authorList>
            <person name="Yang R."/>
        </authorList>
    </citation>
    <scope>NUCLEOTIDE SEQUENCE [LARGE SCALE GENOMIC DNA]</scope>
    <source>
        <strain evidence="2 3">DONG20-135</strain>
    </source>
</reference>
<dbReference type="Pfam" id="PF01979">
    <property type="entry name" value="Amidohydro_1"/>
    <property type="match status" value="1"/>
</dbReference>
<accession>A0A6N8U9A3</accession>
<dbReference type="PANTHER" id="PTHR43135:SF3">
    <property type="entry name" value="ALPHA-D-RIBOSE 1-METHYLPHOSPHONATE 5-TRIPHOSPHATE DIPHOSPHATASE"/>
    <property type="match status" value="1"/>
</dbReference>
<dbReference type="SUPFAM" id="SSF51556">
    <property type="entry name" value="Metallo-dependent hydrolases"/>
    <property type="match status" value="1"/>
</dbReference>
<name>A0A6N8U9A3_9FIRM</name>
<sequence length="426" mass="46511">MKYAYGNGIILDGTLNMEPKKDMIVLIEHEKIVDIVDKGTDISGYEFVDLKGKYLMPGLINLHVHLPGSGKPLKEGQDNGERIKKLAKNPIVLIAIKKICEKYAKMELMSGVTTIRTVGGAKDYDTKIRDKIASGRMIGPRILASNYAISVPDGHMAGSLAYVANSPKEARAYVNKIANDRPDLIKLMITGGVLDAKAKGEPGVLKMPPAYVKAACEEAHRLGLQVAAHVESPEGVRVALENGVDTIEHGAKPDETILKLFQERHACQVATLSPALPYALFDRSISHASKLEQYNGNIVFEGIIECAKACLKNNIPVGLGTDTGCPYVTHYDMWRELVYYHKFCHVSNAFALHTATLINAQIAGIAAITGSIEIGKCADLIVTAENPLEDLKALRTIDMVVAGGRIIDHPRIKKVPEIERELDKFL</sequence>
<dbReference type="InterPro" id="IPR006680">
    <property type="entry name" value="Amidohydro-rel"/>
</dbReference>